<proteinExistence type="predicted"/>
<protein>
    <submittedName>
        <fullName evidence="2">Uncharacterized protein</fullName>
    </submittedName>
</protein>
<organism evidence="2 3">
    <name type="scientific">Actinomycetospora aurantiaca</name>
    <dbReference type="NCBI Taxonomy" id="3129233"/>
    <lineage>
        <taxon>Bacteria</taxon>
        <taxon>Bacillati</taxon>
        <taxon>Actinomycetota</taxon>
        <taxon>Actinomycetes</taxon>
        <taxon>Pseudonocardiales</taxon>
        <taxon>Pseudonocardiaceae</taxon>
        <taxon>Actinomycetospora</taxon>
    </lineage>
</organism>
<dbReference type="RefSeq" id="WP_337693218.1">
    <property type="nucleotide sequence ID" value="NZ_JBBEGN010000001.1"/>
</dbReference>
<sequence length="103" mass="10213">MITSATATGSDEARDQVPAADGRREGMTVSTEHIAVPSSREPASGPFPAVTPGVPGAVAALKRAMADGTVHHHGTAPTAAVVRVWAGGGDPAAQQEACADCIG</sequence>
<evidence type="ECO:0000256" key="1">
    <source>
        <dbReference type="SAM" id="MobiDB-lite"/>
    </source>
</evidence>
<accession>A0ABU8MH36</accession>
<reference evidence="2 3" key="1">
    <citation type="submission" date="2024-03" db="EMBL/GenBank/DDBJ databases">
        <title>Actinomycetospora sp. OC33-EN08, a novel actinomycete isolated from wild orchid (Aerides multiflora).</title>
        <authorList>
            <person name="Suriyachadkun C."/>
        </authorList>
    </citation>
    <scope>NUCLEOTIDE SEQUENCE [LARGE SCALE GENOMIC DNA]</scope>
    <source>
        <strain evidence="2 3">OC33-EN08</strain>
    </source>
</reference>
<evidence type="ECO:0000313" key="3">
    <source>
        <dbReference type="Proteomes" id="UP001385809"/>
    </source>
</evidence>
<feature type="compositionally biased region" description="Basic and acidic residues" evidence="1">
    <location>
        <begin position="11"/>
        <end position="26"/>
    </location>
</feature>
<dbReference type="Proteomes" id="UP001385809">
    <property type="component" value="Unassembled WGS sequence"/>
</dbReference>
<feature type="region of interest" description="Disordered" evidence="1">
    <location>
        <begin position="1"/>
        <end position="50"/>
    </location>
</feature>
<keyword evidence="3" id="KW-1185">Reference proteome</keyword>
<comment type="caution">
    <text evidence="2">The sequence shown here is derived from an EMBL/GenBank/DDBJ whole genome shotgun (WGS) entry which is preliminary data.</text>
</comment>
<name>A0ABU8MH36_9PSEU</name>
<dbReference type="EMBL" id="JBBEGN010000001">
    <property type="protein sequence ID" value="MEJ2866599.1"/>
    <property type="molecule type" value="Genomic_DNA"/>
</dbReference>
<evidence type="ECO:0000313" key="2">
    <source>
        <dbReference type="EMBL" id="MEJ2866599.1"/>
    </source>
</evidence>
<gene>
    <name evidence="2" type="ORF">WCD74_02400</name>
</gene>